<protein>
    <submittedName>
        <fullName evidence="2">Uncharacterized protein</fullName>
    </submittedName>
</protein>
<proteinExistence type="predicted"/>
<organism evidence="2 3">
    <name type="scientific">Stylonychia lemnae</name>
    <name type="common">Ciliate</name>
    <dbReference type="NCBI Taxonomy" id="5949"/>
    <lineage>
        <taxon>Eukaryota</taxon>
        <taxon>Sar</taxon>
        <taxon>Alveolata</taxon>
        <taxon>Ciliophora</taxon>
        <taxon>Intramacronucleata</taxon>
        <taxon>Spirotrichea</taxon>
        <taxon>Stichotrichia</taxon>
        <taxon>Sporadotrichida</taxon>
        <taxon>Oxytrichidae</taxon>
        <taxon>Stylonychinae</taxon>
        <taxon>Stylonychia</taxon>
    </lineage>
</organism>
<keyword evidence="3" id="KW-1185">Reference proteome</keyword>
<accession>A0A078B6L4</accession>
<feature type="compositionally biased region" description="Acidic residues" evidence="1">
    <location>
        <begin position="151"/>
        <end position="161"/>
    </location>
</feature>
<feature type="region of interest" description="Disordered" evidence="1">
    <location>
        <begin position="68"/>
        <end position="98"/>
    </location>
</feature>
<dbReference type="EMBL" id="CCKQ01017035">
    <property type="protein sequence ID" value="CDW88917.1"/>
    <property type="molecule type" value="Genomic_DNA"/>
</dbReference>
<evidence type="ECO:0000313" key="2">
    <source>
        <dbReference type="EMBL" id="CDW88917.1"/>
    </source>
</evidence>
<evidence type="ECO:0000256" key="1">
    <source>
        <dbReference type="SAM" id="MobiDB-lite"/>
    </source>
</evidence>
<feature type="region of interest" description="Disordered" evidence="1">
    <location>
        <begin position="132"/>
        <end position="180"/>
    </location>
</feature>
<feature type="compositionally biased region" description="Polar residues" evidence="1">
    <location>
        <begin position="69"/>
        <end position="98"/>
    </location>
</feature>
<evidence type="ECO:0000313" key="3">
    <source>
        <dbReference type="Proteomes" id="UP000039865"/>
    </source>
</evidence>
<name>A0A078B6L4_STYLE</name>
<dbReference type="AlphaFoldDB" id="A0A078B6L4"/>
<feature type="compositionally biased region" description="Low complexity" evidence="1">
    <location>
        <begin position="162"/>
        <end position="171"/>
    </location>
</feature>
<gene>
    <name evidence="2" type="primary">Contig12888.g13750</name>
    <name evidence="2" type="ORF">STYLEM_18042</name>
</gene>
<sequence>MQAMMNILKQREIQTPQSFAEALKNYQYQGKQLGTNGKTNISQDELDEQFFNDQESFNVDCNINEEIKSQSSQRQLDSGETSYNERQLSDQQDGKSQNQIGNQYWLSIEEEQRILYEEDRLDDSNEIVYNEFSDDEDYSDSANNLNKEQTDTDSDDSDESQENQLQGQNQQADFRDQDYDEYDEEYINLIQNQWSSQ</sequence>
<dbReference type="Proteomes" id="UP000039865">
    <property type="component" value="Unassembled WGS sequence"/>
</dbReference>
<reference evidence="2 3" key="1">
    <citation type="submission" date="2014-06" db="EMBL/GenBank/DDBJ databases">
        <authorList>
            <person name="Swart Estienne"/>
        </authorList>
    </citation>
    <scope>NUCLEOTIDE SEQUENCE [LARGE SCALE GENOMIC DNA]</scope>
    <source>
        <strain evidence="2 3">130c</strain>
    </source>
</reference>
<dbReference type="InParanoid" id="A0A078B6L4"/>